<dbReference type="eggNOG" id="ENOG502T64A">
    <property type="taxonomic scope" value="Eukaryota"/>
</dbReference>
<name>W3WQG5_PESFW</name>
<accession>W3WQG5</accession>
<dbReference type="HOGENOM" id="CLU_829252_0_0_1"/>
<protein>
    <submittedName>
        <fullName evidence="2">Uncharacterized protein</fullName>
    </submittedName>
</protein>
<evidence type="ECO:0000313" key="2">
    <source>
        <dbReference type="EMBL" id="ETS76093.1"/>
    </source>
</evidence>
<evidence type="ECO:0000256" key="1">
    <source>
        <dbReference type="SAM" id="SignalP"/>
    </source>
</evidence>
<dbReference type="InParanoid" id="W3WQG5"/>
<evidence type="ECO:0000313" key="3">
    <source>
        <dbReference type="Proteomes" id="UP000030651"/>
    </source>
</evidence>
<dbReference type="AlphaFoldDB" id="W3WQG5"/>
<gene>
    <name evidence="2" type="ORF">PFICI_11480</name>
</gene>
<dbReference type="EMBL" id="KI912117">
    <property type="protein sequence ID" value="ETS76093.1"/>
    <property type="molecule type" value="Genomic_DNA"/>
</dbReference>
<sequence length="335" mass="36186">MSRIFFSLLALAASAVAGDYGQISGWRESALDQLNPKARDAIIQANHNPTATRSVAFKPFEKYWGSLAENSKLRDSEWMWRINISDVSIPDADLEDVDEPHVASAIYDFQFTGTNLSEALDGADGTFCMATLTSIDLPVEIINKYTDDDDSTDCEPILGKSCIDSLLLAGNGATTISDDGNSCIPPRYFWSELLECSDSIGKATVFSTLYGDYPLSGVNRQNNATSSPLVSGQGFFVNVSEPLNGSLSDGYLQSVNRLHVLMINTRIPTDYGFVGGPELHCMRVNATELPENDADGDGDAMTSENIRNVGTSITDPFIGCVMGVFLTLVVCLGVL</sequence>
<dbReference type="RefSeq" id="XP_007838252.1">
    <property type="nucleotide sequence ID" value="XM_007840061.1"/>
</dbReference>
<feature type="signal peptide" evidence="1">
    <location>
        <begin position="1"/>
        <end position="17"/>
    </location>
</feature>
<reference evidence="3" key="1">
    <citation type="journal article" date="2015" name="BMC Genomics">
        <title>Genomic and transcriptomic analysis of the endophytic fungus Pestalotiopsis fici reveals its lifestyle and high potential for synthesis of natural products.</title>
        <authorList>
            <person name="Wang X."/>
            <person name="Zhang X."/>
            <person name="Liu L."/>
            <person name="Xiang M."/>
            <person name="Wang W."/>
            <person name="Sun X."/>
            <person name="Che Y."/>
            <person name="Guo L."/>
            <person name="Liu G."/>
            <person name="Guo L."/>
            <person name="Wang C."/>
            <person name="Yin W.B."/>
            <person name="Stadler M."/>
            <person name="Zhang X."/>
            <person name="Liu X."/>
        </authorList>
    </citation>
    <scope>NUCLEOTIDE SEQUENCE [LARGE SCALE GENOMIC DNA]</scope>
    <source>
        <strain evidence="3">W106-1 / CGMCC3.15140</strain>
    </source>
</reference>
<dbReference type="Proteomes" id="UP000030651">
    <property type="component" value="Unassembled WGS sequence"/>
</dbReference>
<dbReference type="OrthoDB" id="3629846at2759"/>
<proteinExistence type="predicted"/>
<keyword evidence="3" id="KW-1185">Reference proteome</keyword>
<dbReference type="KEGG" id="pfy:PFICI_11480"/>
<keyword evidence="1" id="KW-0732">Signal</keyword>
<dbReference type="OMA" id="MWRINIS"/>
<feature type="chain" id="PRO_5004835275" evidence="1">
    <location>
        <begin position="18"/>
        <end position="335"/>
    </location>
</feature>
<organism evidence="2 3">
    <name type="scientific">Pestalotiopsis fici (strain W106-1 / CGMCC3.15140)</name>
    <dbReference type="NCBI Taxonomy" id="1229662"/>
    <lineage>
        <taxon>Eukaryota</taxon>
        <taxon>Fungi</taxon>
        <taxon>Dikarya</taxon>
        <taxon>Ascomycota</taxon>
        <taxon>Pezizomycotina</taxon>
        <taxon>Sordariomycetes</taxon>
        <taxon>Xylariomycetidae</taxon>
        <taxon>Amphisphaeriales</taxon>
        <taxon>Sporocadaceae</taxon>
        <taxon>Pestalotiopsis</taxon>
    </lineage>
</organism>
<dbReference type="GeneID" id="19276493"/>